<evidence type="ECO:0000313" key="8">
    <source>
        <dbReference type="EMBL" id="SCG75516.1"/>
    </source>
</evidence>
<evidence type="ECO:0000256" key="6">
    <source>
        <dbReference type="SAM" id="SignalP"/>
    </source>
</evidence>
<dbReference type="InterPro" id="IPR030048">
    <property type="entry name" value="SurE"/>
</dbReference>
<dbReference type="InterPro" id="IPR002828">
    <property type="entry name" value="SurE-like_Pase/nucleotidase"/>
</dbReference>
<dbReference type="Pfam" id="PF01975">
    <property type="entry name" value="SurE"/>
    <property type="match status" value="1"/>
</dbReference>
<evidence type="ECO:0000256" key="1">
    <source>
        <dbReference type="ARBA" id="ARBA00000815"/>
    </source>
</evidence>
<dbReference type="PANTHER" id="PTHR30457">
    <property type="entry name" value="5'-NUCLEOTIDASE SURE"/>
    <property type="match status" value="1"/>
</dbReference>
<reference evidence="9" key="1">
    <citation type="submission" date="2016-06" db="EMBL/GenBank/DDBJ databases">
        <authorList>
            <person name="Varghese N."/>
            <person name="Submissions Spin"/>
        </authorList>
    </citation>
    <scope>NUCLEOTIDE SEQUENCE [LARGE SCALE GENOMIC DNA]</scope>
    <source>
        <strain evidence="9">DSM 44983</strain>
    </source>
</reference>
<gene>
    <name evidence="8" type="ORF">GA0070623_4008</name>
</gene>
<dbReference type="InterPro" id="IPR036523">
    <property type="entry name" value="SurE-like_sf"/>
</dbReference>
<organism evidence="8 9">
    <name type="scientific">Micromonospora rifamycinica</name>
    <dbReference type="NCBI Taxonomy" id="291594"/>
    <lineage>
        <taxon>Bacteria</taxon>
        <taxon>Bacillati</taxon>
        <taxon>Actinomycetota</taxon>
        <taxon>Actinomycetes</taxon>
        <taxon>Micromonosporales</taxon>
        <taxon>Micromonosporaceae</taxon>
        <taxon>Micromonospora</taxon>
    </lineage>
</organism>
<dbReference type="GO" id="GO:0046872">
    <property type="term" value="F:metal ion binding"/>
    <property type="evidence" value="ECO:0007669"/>
    <property type="project" value="UniProtKB-KW"/>
</dbReference>
<dbReference type="AlphaFoldDB" id="A0A1C5JZQ4"/>
<keyword evidence="9" id="KW-1185">Reference proteome</keyword>
<evidence type="ECO:0000256" key="4">
    <source>
        <dbReference type="ARBA" id="ARBA00022723"/>
    </source>
</evidence>
<evidence type="ECO:0000313" key="9">
    <source>
        <dbReference type="Proteomes" id="UP000198226"/>
    </source>
</evidence>
<feature type="domain" description="Survival protein SurE-like phosphatase/nucleotidase" evidence="7">
    <location>
        <begin position="45"/>
        <end position="238"/>
    </location>
</feature>
<dbReference type="Proteomes" id="UP000198226">
    <property type="component" value="Chromosome I"/>
</dbReference>
<evidence type="ECO:0000256" key="3">
    <source>
        <dbReference type="ARBA" id="ARBA00012643"/>
    </source>
</evidence>
<dbReference type="EMBL" id="LT607752">
    <property type="protein sequence ID" value="SCG75516.1"/>
    <property type="molecule type" value="Genomic_DNA"/>
</dbReference>
<dbReference type="SUPFAM" id="SSF64167">
    <property type="entry name" value="SurE-like"/>
    <property type="match status" value="1"/>
</dbReference>
<feature type="signal peptide" evidence="6">
    <location>
        <begin position="1"/>
        <end position="26"/>
    </location>
</feature>
<protein>
    <recommendedName>
        <fullName evidence="3">5'-nucleotidase</fullName>
        <ecNumber evidence="3">3.1.3.5</ecNumber>
    </recommendedName>
</protein>
<comment type="catalytic activity">
    <reaction evidence="1">
        <text>a ribonucleoside 5'-phosphate + H2O = a ribonucleoside + phosphate</text>
        <dbReference type="Rhea" id="RHEA:12484"/>
        <dbReference type="ChEBI" id="CHEBI:15377"/>
        <dbReference type="ChEBI" id="CHEBI:18254"/>
        <dbReference type="ChEBI" id="CHEBI:43474"/>
        <dbReference type="ChEBI" id="CHEBI:58043"/>
        <dbReference type="EC" id="3.1.3.5"/>
    </reaction>
</comment>
<name>A0A1C5JZQ4_9ACTN</name>
<dbReference type="Gene3D" id="3.40.1210.10">
    <property type="entry name" value="Survival protein SurE-like phosphatase/nucleotidase"/>
    <property type="match status" value="1"/>
</dbReference>
<accession>A0A1C5JZQ4</accession>
<keyword evidence="5" id="KW-0378">Hydrolase</keyword>
<comment type="similarity">
    <text evidence="2">Belongs to the SurE nucleotidase family.</text>
</comment>
<dbReference type="PANTHER" id="PTHR30457:SF0">
    <property type="entry name" value="PHOSPHATASE, PUTATIVE (AFU_ORTHOLOGUE AFUA_4G01070)-RELATED"/>
    <property type="match status" value="1"/>
</dbReference>
<feature type="chain" id="PRO_5039383828" description="5'-nucleotidase" evidence="6">
    <location>
        <begin position="27"/>
        <end position="308"/>
    </location>
</feature>
<dbReference type="GO" id="GO:0008253">
    <property type="term" value="F:5'-nucleotidase activity"/>
    <property type="evidence" value="ECO:0007669"/>
    <property type="project" value="UniProtKB-EC"/>
</dbReference>
<evidence type="ECO:0000259" key="7">
    <source>
        <dbReference type="Pfam" id="PF01975"/>
    </source>
</evidence>
<keyword evidence="4" id="KW-0479">Metal-binding</keyword>
<keyword evidence="6" id="KW-0732">Signal</keyword>
<proteinExistence type="inferred from homology"/>
<evidence type="ECO:0000256" key="2">
    <source>
        <dbReference type="ARBA" id="ARBA00011062"/>
    </source>
</evidence>
<evidence type="ECO:0000256" key="5">
    <source>
        <dbReference type="ARBA" id="ARBA00022801"/>
    </source>
</evidence>
<dbReference type="EC" id="3.1.3.5" evidence="3"/>
<sequence length="308" mass="31535">MRTARRLMPLALTLALVLVPSLDAAAKPGDQPAPQAHPEPRRLHIMITNDDGWIGPGGASTPMIVALRDALVADGHDVTVVAPATNQSGTGTVITYPTVNLANPEPRVWTVTGTPSDAVIVGLDALFRSAPPDLVVSGINPGGNYTTVANHSGTVGAAIAALENDVPAIAVSIDGKTVDQSLALKDTVAAYTSDVVAALARDARGGALLPEGLGLNINYPGATAVTGTSLTRMDRNGYLRFGFTNTTGAPGQPGTYALSIGGPTGTPAPGSDWSALQAGRISITPFDVDLSANPRGTARLRFLERLAP</sequence>